<dbReference type="OrthoDB" id="2940373at2"/>
<evidence type="ECO:0000313" key="2">
    <source>
        <dbReference type="EMBL" id="KQL55149.1"/>
    </source>
</evidence>
<proteinExistence type="predicted"/>
<accession>A0A0Q3X165</accession>
<feature type="transmembrane region" description="Helical" evidence="1">
    <location>
        <begin position="66"/>
        <end position="88"/>
    </location>
</feature>
<evidence type="ECO:0000256" key="1">
    <source>
        <dbReference type="SAM" id="Phobius"/>
    </source>
</evidence>
<keyword evidence="1" id="KW-0812">Transmembrane</keyword>
<dbReference type="PATRIC" id="fig|157838.3.peg.3907"/>
<protein>
    <submittedName>
        <fullName evidence="2">Uncharacterized protein</fullName>
    </submittedName>
</protein>
<comment type="caution">
    <text evidence="2">The sequence shown here is derived from an EMBL/GenBank/DDBJ whole genome shotgun (WGS) entry which is preliminary data.</text>
</comment>
<sequence>MWLLIAVFIILIIGTIIGCRYSIKLFNENSSKKFLPFGIAFLIAVISEVVYFFGAKRMNLSIDVSLSWMVINMALFFASGIIYFSAYIKGSVKP</sequence>
<reference evidence="2 3" key="1">
    <citation type="submission" date="2015-09" db="EMBL/GenBank/DDBJ databases">
        <title>Genome sequencing project for genomic taxonomy and phylogenomics of Bacillus-like bacteria.</title>
        <authorList>
            <person name="Liu B."/>
            <person name="Wang J."/>
            <person name="Zhu Y."/>
            <person name="Liu G."/>
            <person name="Chen Q."/>
            <person name="Chen Z."/>
            <person name="Lan J."/>
            <person name="Che J."/>
            <person name="Ge C."/>
            <person name="Shi H."/>
            <person name="Pan Z."/>
            <person name="Liu X."/>
        </authorList>
    </citation>
    <scope>NUCLEOTIDE SEQUENCE [LARGE SCALE GENOMIC DNA]</scope>
    <source>
        <strain evidence="2 3">LMG 18435</strain>
    </source>
</reference>
<feature type="transmembrane region" description="Helical" evidence="1">
    <location>
        <begin position="34"/>
        <end position="54"/>
    </location>
</feature>
<name>A0A0Q3X165_9BACI</name>
<dbReference type="Proteomes" id="UP000051888">
    <property type="component" value="Unassembled WGS sequence"/>
</dbReference>
<keyword evidence="1" id="KW-1133">Transmembrane helix</keyword>
<keyword evidence="3" id="KW-1185">Reference proteome</keyword>
<keyword evidence="1" id="KW-0472">Membrane</keyword>
<evidence type="ECO:0000313" key="3">
    <source>
        <dbReference type="Proteomes" id="UP000051888"/>
    </source>
</evidence>
<dbReference type="AlphaFoldDB" id="A0A0Q3X165"/>
<organism evidence="2 3">
    <name type="scientific">Heyndrickxia shackletonii</name>
    <dbReference type="NCBI Taxonomy" id="157838"/>
    <lineage>
        <taxon>Bacteria</taxon>
        <taxon>Bacillati</taxon>
        <taxon>Bacillota</taxon>
        <taxon>Bacilli</taxon>
        <taxon>Bacillales</taxon>
        <taxon>Bacillaceae</taxon>
        <taxon>Heyndrickxia</taxon>
    </lineage>
</organism>
<dbReference type="EMBL" id="LJJC01000004">
    <property type="protein sequence ID" value="KQL55149.1"/>
    <property type="molecule type" value="Genomic_DNA"/>
</dbReference>
<gene>
    <name evidence="2" type="ORF">AN964_17630</name>
</gene>
<dbReference type="RefSeq" id="WP_055740945.1">
    <property type="nucleotide sequence ID" value="NZ_JAAIWL010000005.1"/>
</dbReference>